<keyword evidence="4" id="KW-1133">Transmembrane helix</keyword>
<dbReference type="PROSITE" id="PS51352">
    <property type="entry name" value="THIOREDOXIN_2"/>
    <property type="match status" value="2"/>
</dbReference>
<feature type="signal peptide" evidence="5">
    <location>
        <begin position="1"/>
        <end position="32"/>
    </location>
</feature>
<feature type="chain" id="PRO_5024439693" evidence="5">
    <location>
        <begin position="33"/>
        <end position="628"/>
    </location>
</feature>
<evidence type="ECO:0000313" key="7">
    <source>
        <dbReference type="EMBL" id="EIW81988.1"/>
    </source>
</evidence>
<evidence type="ECO:0000256" key="4">
    <source>
        <dbReference type="SAM" id="Phobius"/>
    </source>
</evidence>
<feature type="compositionally biased region" description="Polar residues" evidence="3">
    <location>
        <begin position="196"/>
        <end position="205"/>
    </location>
</feature>
<keyword evidence="4" id="KW-0472">Membrane</keyword>
<dbReference type="PANTHER" id="PTHR45672:SF3">
    <property type="entry name" value="THIOREDOXIN DOMAIN-CONTAINING PROTEIN 5"/>
    <property type="match status" value="1"/>
</dbReference>
<comment type="similarity">
    <text evidence="1">Belongs to the protein disulfide isomerase family.</text>
</comment>
<dbReference type="OrthoDB" id="72053at2759"/>
<dbReference type="OMA" id="IFVYFYD"/>
<proteinExistence type="inferred from homology"/>
<evidence type="ECO:0000256" key="5">
    <source>
        <dbReference type="SAM" id="SignalP"/>
    </source>
</evidence>
<keyword evidence="8" id="KW-1185">Reference proteome</keyword>
<evidence type="ECO:0000313" key="8">
    <source>
        <dbReference type="Proteomes" id="UP000053558"/>
    </source>
</evidence>
<evidence type="ECO:0000259" key="6">
    <source>
        <dbReference type="PROSITE" id="PS51352"/>
    </source>
</evidence>
<dbReference type="Pfam" id="PF00085">
    <property type="entry name" value="Thioredoxin"/>
    <property type="match status" value="2"/>
</dbReference>
<feature type="region of interest" description="Disordered" evidence="3">
    <location>
        <begin position="155"/>
        <end position="207"/>
    </location>
</feature>
<feature type="domain" description="Thioredoxin" evidence="6">
    <location>
        <begin position="21"/>
        <end position="139"/>
    </location>
</feature>
<gene>
    <name evidence="7" type="ORF">CONPUDRAFT_81600</name>
</gene>
<evidence type="ECO:0000256" key="1">
    <source>
        <dbReference type="ARBA" id="ARBA00006347"/>
    </source>
</evidence>
<dbReference type="GO" id="GO:0003756">
    <property type="term" value="F:protein disulfide isomerase activity"/>
    <property type="evidence" value="ECO:0007669"/>
    <property type="project" value="TreeGrafter"/>
</dbReference>
<feature type="domain" description="Thioredoxin" evidence="6">
    <location>
        <begin position="164"/>
        <end position="311"/>
    </location>
</feature>
<organism evidence="7 8">
    <name type="scientific">Coniophora puteana (strain RWD-64-598)</name>
    <name type="common">Brown rot fungus</name>
    <dbReference type="NCBI Taxonomy" id="741705"/>
    <lineage>
        <taxon>Eukaryota</taxon>
        <taxon>Fungi</taxon>
        <taxon>Dikarya</taxon>
        <taxon>Basidiomycota</taxon>
        <taxon>Agaricomycotina</taxon>
        <taxon>Agaricomycetes</taxon>
        <taxon>Agaricomycetidae</taxon>
        <taxon>Boletales</taxon>
        <taxon>Coniophorineae</taxon>
        <taxon>Coniophoraceae</taxon>
        <taxon>Coniophora</taxon>
    </lineage>
</organism>
<evidence type="ECO:0000256" key="3">
    <source>
        <dbReference type="SAM" id="MobiDB-lite"/>
    </source>
</evidence>
<dbReference type="InterPro" id="IPR017937">
    <property type="entry name" value="Thioredoxin_CS"/>
</dbReference>
<dbReference type="PANTHER" id="PTHR45672">
    <property type="entry name" value="PROTEIN DISULFIDE-ISOMERASE C17H9.14C-RELATED"/>
    <property type="match status" value="1"/>
</dbReference>
<dbReference type="GO" id="GO:0005783">
    <property type="term" value="C:endoplasmic reticulum"/>
    <property type="evidence" value="ECO:0007669"/>
    <property type="project" value="TreeGrafter"/>
</dbReference>
<feature type="compositionally biased region" description="Low complexity" evidence="3">
    <location>
        <begin position="155"/>
        <end position="185"/>
    </location>
</feature>
<dbReference type="Proteomes" id="UP000053558">
    <property type="component" value="Unassembled WGS sequence"/>
</dbReference>
<sequence length="628" mass="68049">MRGLSSFLSLPSALSALVAVLALQAAAAPVAANTILTPANFKDTIANGVWFVEHFSPYCPHCRHFAPTWDTLVQHYASELDPGVSLAQVDCSLNGDLCADNGIKGYPQLNLYKDGQFVKTYRKDRELNLLVEFLDGYAEQTGSPDELAIVIPPTDTPAADTAAVPESDPVPASSAAAEADGAVAPTSTLPPAVRVQTPQGRSNANPKGEVVALTPATFDAFRAQGPMFVKFYAPWCGHCKKLAPTWVQLARHEQGVMNVAEVNCEENKALCAREKVEMFPVIKFYAGGVVTDYAGGRGYQQLVAFADKAGKPSMVPVSAEELAAHVAEEPVVYLFLHKGTDQDALDTVAQESQSLFGNPRVFTSTDASLFAHYGLPPAAPWALVAFADGDAAPVATFAPSYGSSSTQTAGVAAWLQAHRLPSALELSKDTFAGVMRAPQKPLVVLAAVPAGQEEEVRQRVVELGKKWRAKRKYAGGDGEVEGQGQRDVVFAWMKFEEGEKWLKGMYGLKPGAEAGVVITDHSKMLYYDVDMSGDKLALQSAVLFPVIDAVMEGALPPKHSENRIERFIRFLNDQMIALEFAVVHHPYWTALFGLGFVVFLVSMLRRLFNEDLGHPRDYHRLGKEGRLD</sequence>
<comment type="caution">
    <text evidence="7">The sequence shown here is derived from an EMBL/GenBank/DDBJ whole genome shotgun (WGS) entry which is preliminary data.</text>
</comment>
<protein>
    <submittedName>
        <fullName evidence="7">Thioredoxin-domain-containing protein</fullName>
    </submittedName>
</protein>
<dbReference type="GeneID" id="19210269"/>
<feature type="transmembrane region" description="Helical" evidence="4">
    <location>
        <begin position="587"/>
        <end position="608"/>
    </location>
</feature>
<dbReference type="InterPro" id="IPR051063">
    <property type="entry name" value="PDI"/>
</dbReference>
<keyword evidence="4" id="KW-0812">Transmembrane</keyword>
<dbReference type="InterPro" id="IPR036249">
    <property type="entry name" value="Thioredoxin-like_sf"/>
</dbReference>
<accession>A0A5M3MS59</accession>
<reference evidence="8" key="1">
    <citation type="journal article" date="2012" name="Science">
        <title>The Paleozoic origin of enzymatic lignin decomposition reconstructed from 31 fungal genomes.</title>
        <authorList>
            <person name="Floudas D."/>
            <person name="Binder M."/>
            <person name="Riley R."/>
            <person name="Barry K."/>
            <person name="Blanchette R.A."/>
            <person name="Henrissat B."/>
            <person name="Martinez A.T."/>
            <person name="Otillar R."/>
            <person name="Spatafora J.W."/>
            <person name="Yadav J.S."/>
            <person name="Aerts A."/>
            <person name="Benoit I."/>
            <person name="Boyd A."/>
            <person name="Carlson A."/>
            <person name="Copeland A."/>
            <person name="Coutinho P.M."/>
            <person name="de Vries R.P."/>
            <person name="Ferreira P."/>
            <person name="Findley K."/>
            <person name="Foster B."/>
            <person name="Gaskell J."/>
            <person name="Glotzer D."/>
            <person name="Gorecki P."/>
            <person name="Heitman J."/>
            <person name="Hesse C."/>
            <person name="Hori C."/>
            <person name="Igarashi K."/>
            <person name="Jurgens J.A."/>
            <person name="Kallen N."/>
            <person name="Kersten P."/>
            <person name="Kohler A."/>
            <person name="Kuees U."/>
            <person name="Kumar T.K.A."/>
            <person name="Kuo A."/>
            <person name="LaButti K."/>
            <person name="Larrondo L.F."/>
            <person name="Lindquist E."/>
            <person name="Ling A."/>
            <person name="Lombard V."/>
            <person name="Lucas S."/>
            <person name="Lundell T."/>
            <person name="Martin R."/>
            <person name="McLaughlin D.J."/>
            <person name="Morgenstern I."/>
            <person name="Morin E."/>
            <person name="Murat C."/>
            <person name="Nagy L.G."/>
            <person name="Nolan M."/>
            <person name="Ohm R.A."/>
            <person name="Patyshakuliyeva A."/>
            <person name="Rokas A."/>
            <person name="Ruiz-Duenas F.J."/>
            <person name="Sabat G."/>
            <person name="Salamov A."/>
            <person name="Samejima M."/>
            <person name="Schmutz J."/>
            <person name="Slot J.C."/>
            <person name="St John F."/>
            <person name="Stenlid J."/>
            <person name="Sun H."/>
            <person name="Sun S."/>
            <person name="Syed K."/>
            <person name="Tsang A."/>
            <person name="Wiebenga A."/>
            <person name="Young D."/>
            <person name="Pisabarro A."/>
            <person name="Eastwood D.C."/>
            <person name="Martin F."/>
            <person name="Cullen D."/>
            <person name="Grigoriev I.V."/>
            <person name="Hibbett D.S."/>
        </authorList>
    </citation>
    <scope>NUCLEOTIDE SEQUENCE [LARGE SCALE GENOMIC DNA]</scope>
    <source>
        <strain evidence="8">RWD-64-598 SS2</strain>
    </source>
</reference>
<dbReference type="GO" id="GO:0006457">
    <property type="term" value="P:protein folding"/>
    <property type="evidence" value="ECO:0007669"/>
    <property type="project" value="TreeGrafter"/>
</dbReference>
<dbReference type="EMBL" id="JH711577">
    <property type="protein sequence ID" value="EIW81988.1"/>
    <property type="molecule type" value="Genomic_DNA"/>
</dbReference>
<dbReference type="RefSeq" id="XP_007767540.1">
    <property type="nucleotide sequence ID" value="XM_007769350.1"/>
</dbReference>
<dbReference type="InterPro" id="IPR013766">
    <property type="entry name" value="Thioredoxin_domain"/>
</dbReference>
<dbReference type="AlphaFoldDB" id="A0A5M3MS59"/>
<dbReference type="Gene3D" id="3.40.30.10">
    <property type="entry name" value="Glutaredoxin"/>
    <property type="match status" value="3"/>
</dbReference>
<evidence type="ECO:0000256" key="2">
    <source>
        <dbReference type="ARBA" id="ARBA00022729"/>
    </source>
</evidence>
<dbReference type="PROSITE" id="PS00194">
    <property type="entry name" value="THIOREDOXIN_1"/>
    <property type="match status" value="1"/>
</dbReference>
<dbReference type="CDD" id="cd02961">
    <property type="entry name" value="PDI_a_family"/>
    <property type="match status" value="2"/>
</dbReference>
<dbReference type="KEGG" id="cput:CONPUDRAFT_81600"/>
<keyword evidence="2 5" id="KW-0732">Signal</keyword>
<dbReference type="SUPFAM" id="SSF52833">
    <property type="entry name" value="Thioredoxin-like"/>
    <property type="match status" value="2"/>
</dbReference>
<name>A0A5M3MS59_CONPW</name>